<evidence type="ECO:0000313" key="13">
    <source>
        <dbReference type="Proteomes" id="UP000590564"/>
    </source>
</evidence>
<comment type="function">
    <text evidence="6">Catalyzes the attachment of O-phosphoserine (Sep) to tRNA(Cys).</text>
</comment>
<evidence type="ECO:0000256" key="2">
    <source>
        <dbReference type="ARBA" id="ARBA00022741"/>
    </source>
</evidence>
<dbReference type="InterPro" id="IPR045864">
    <property type="entry name" value="aa-tRNA-synth_II/BPL/LPL"/>
</dbReference>
<evidence type="ECO:0000313" key="10">
    <source>
        <dbReference type="EMBL" id="MBB6497048.1"/>
    </source>
</evidence>
<dbReference type="GO" id="GO:0005524">
    <property type="term" value="F:ATP binding"/>
    <property type="evidence" value="ECO:0007669"/>
    <property type="project" value="UniProtKB-UniRule"/>
</dbReference>
<evidence type="ECO:0000313" key="11">
    <source>
        <dbReference type="Proteomes" id="UP000239462"/>
    </source>
</evidence>
<dbReference type="Proteomes" id="UP000239462">
    <property type="component" value="Chromosome"/>
</dbReference>
<dbReference type="Gene3D" id="6.20.250.20">
    <property type="match status" value="1"/>
</dbReference>
<proteinExistence type="inferred from homology"/>
<sequence>MFKREEIIEMANKDFEKAWIETKDLIKAKKINESYPRIKPVFGKTHPVNDTIENLRQAYLRMGFEEYINPVIVDERDIYKQFGPEAMAVLDRCFYLAGLPRPDVGLSDEKISQIEKLGIKVSEHKESLQKILHGYKKGTLDGDDLVLEISNALEISSEMGLKILEEVFPEFKDLTAVSSKLTLRSHMTSGWFLTVSDLMNKKPLPFKLFSIDRCFRREQKEDKSHLMTYHSASCAIAGEGVDINDGKAIAEGLLSQFGFTNFKFIPDEKKSKYYTPETQTEVYAYHPKLKEWLEVATFGVYSPVALSKYGIDVPVMNLGLGVERLAMISGNFADVREMVYPQFYEHKLNDRDVASMVKLDKVPVMDEIYDLTKELIDSCVKNKDLKSPCELTIEKTFSFGKTKKNVKINIFEKEECKNLLGPSILNEIYVYDGNVIGIPESFDGVKEEFKDFLEKGKAEGVATGIRYIDALCFKITSKLEEAFVSNTSEFKVKVPIVRSLSDINLKIDDIALKQIMSKNKVIDVRGPVFLNVEVKIE</sequence>
<comment type="subunit">
    <text evidence="6">Homotetramer. Interacts with SepCysS.</text>
</comment>
<keyword evidence="5 6" id="KW-0030">Aminoacyl-tRNA synthetase</keyword>
<dbReference type="GO" id="GO:0043039">
    <property type="term" value="P:tRNA aminoacylation"/>
    <property type="evidence" value="ECO:0007669"/>
    <property type="project" value="UniProtKB-UniRule"/>
</dbReference>
<evidence type="ECO:0000256" key="4">
    <source>
        <dbReference type="ARBA" id="ARBA00022917"/>
    </source>
</evidence>
<feature type="domain" description="Aminoacyl-transfer RNA synthetases class-II family profile" evidence="7">
    <location>
        <begin position="165"/>
        <end position="341"/>
    </location>
</feature>
<reference evidence="8" key="2">
    <citation type="submission" date="2018-02" db="EMBL/GenBank/DDBJ databases">
        <title>Complete genome sequence of the Methanococcus maripaludis type strain JJ (DSM 2067), a model for selenoprotein synthesis in Archaea.</title>
        <authorList>
            <person name="Poehlein A."/>
            <person name="Heym D."/>
            <person name="Quitzke V."/>
            <person name="Fersch J."/>
            <person name="Daniel R."/>
            <person name="Rother M."/>
        </authorList>
    </citation>
    <scope>NUCLEOTIDE SEQUENCE [LARGE SCALE GENOMIC DNA]</scope>
    <source>
        <strain evidence="8">DSM 2067</strain>
    </source>
</reference>
<evidence type="ECO:0000313" key="9">
    <source>
        <dbReference type="EMBL" id="MBA2864122.1"/>
    </source>
</evidence>
<gene>
    <name evidence="6 8" type="primary">sepS</name>
    <name evidence="9" type="ORF">HNP94_001122</name>
    <name evidence="10" type="ORF">HNP96_001089</name>
    <name evidence="8" type="ORF">MMJJ_02890</name>
</gene>
<dbReference type="EMBL" id="CP026606">
    <property type="protein sequence ID" value="AVB75706.1"/>
    <property type="molecule type" value="Genomic_DNA"/>
</dbReference>
<comment type="similarity">
    <text evidence="6">Belongs to the class-II aminoacyl-tRNA synthetase family. O-phosphoseryl-tRNA(Cys) synthetase subfamily.</text>
</comment>
<name>A0A2L1CA04_METMI</name>
<dbReference type="GeneID" id="36101384"/>
<dbReference type="GO" id="GO:0043816">
    <property type="term" value="F:phosphoserine-tRNA(Cys) ligase activity"/>
    <property type="evidence" value="ECO:0007669"/>
    <property type="project" value="UniProtKB-EC"/>
</dbReference>
<dbReference type="Proteomes" id="UP000590564">
    <property type="component" value="Unassembled WGS sequence"/>
</dbReference>
<feature type="binding site" evidence="6">
    <location>
        <begin position="186"/>
        <end position="188"/>
    </location>
    <ligand>
        <name>substrate</name>
    </ligand>
</feature>
<accession>A0A2L1CA04</accession>
<dbReference type="Proteomes" id="UP000567099">
    <property type="component" value="Unassembled WGS sequence"/>
</dbReference>
<dbReference type="HAMAP" id="MF_01674">
    <property type="entry name" value="Sep_tRNA_synth"/>
    <property type="match status" value="1"/>
</dbReference>
<dbReference type="InterPro" id="IPR006195">
    <property type="entry name" value="aa-tRNA-synth_II"/>
</dbReference>
<evidence type="ECO:0000259" key="7">
    <source>
        <dbReference type="PROSITE" id="PS50862"/>
    </source>
</evidence>
<dbReference type="RefSeq" id="WP_104837363.1">
    <property type="nucleotide sequence ID" value="NZ_CP026606.1"/>
</dbReference>
<dbReference type="Gene3D" id="3.30.930.10">
    <property type="entry name" value="Bira Bifunctional Protein, Domain 2"/>
    <property type="match status" value="1"/>
</dbReference>
<keyword evidence="2 6" id="KW-0547">Nucleotide-binding</keyword>
<keyword evidence="3 6" id="KW-0067">ATP-binding</keyword>
<evidence type="ECO:0000256" key="1">
    <source>
        <dbReference type="ARBA" id="ARBA00022598"/>
    </source>
</evidence>
<keyword evidence="4 6" id="KW-0648">Protein biosynthesis</keyword>
<dbReference type="Pfam" id="PF18006">
    <property type="entry name" value="SepRS_C"/>
    <property type="match status" value="1"/>
</dbReference>
<dbReference type="EMBL" id="JACDUO010000001">
    <property type="protein sequence ID" value="MBA2864122.1"/>
    <property type="molecule type" value="Genomic_DNA"/>
</dbReference>
<feature type="binding site" evidence="6">
    <location>
        <begin position="273"/>
        <end position="274"/>
    </location>
    <ligand>
        <name>substrate</name>
    </ligand>
</feature>
<feature type="binding site" evidence="6">
    <location>
        <position position="317"/>
    </location>
    <ligand>
        <name>substrate</name>
    </ligand>
</feature>
<evidence type="ECO:0000256" key="5">
    <source>
        <dbReference type="ARBA" id="ARBA00023146"/>
    </source>
</evidence>
<comment type="catalytic activity">
    <reaction evidence="6">
        <text>tRNA(Cys) + O-phospho-L-serine + ATP = O-phospho-L-seryl-tRNA(Cys) + AMP + diphosphate</text>
        <dbReference type="Rhea" id="RHEA:25678"/>
        <dbReference type="Rhea" id="RHEA-COMP:9661"/>
        <dbReference type="Rhea" id="RHEA-COMP:9719"/>
        <dbReference type="ChEBI" id="CHEBI:30616"/>
        <dbReference type="ChEBI" id="CHEBI:33019"/>
        <dbReference type="ChEBI" id="CHEBI:57524"/>
        <dbReference type="ChEBI" id="CHEBI:78442"/>
        <dbReference type="ChEBI" id="CHEBI:78551"/>
        <dbReference type="ChEBI" id="CHEBI:456215"/>
        <dbReference type="EC" id="6.1.1.27"/>
    </reaction>
</comment>
<dbReference type="AlphaFoldDB" id="A0A2L1CA04"/>
<dbReference type="GO" id="GO:0000049">
    <property type="term" value="F:tRNA binding"/>
    <property type="evidence" value="ECO:0007669"/>
    <property type="project" value="InterPro"/>
</dbReference>
<reference evidence="11" key="1">
    <citation type="journal article" date="2018" name="Genome Announc.">
        <title>Complete Genome Sequence of the Methanococcus maripaludis Type Strain JJ (DSM 2067), a Model for Selenoprotein Synthesis in Archaea.</title>
        <authorList>
            <person name="Poehlein A."/>
            <person name="Heym D."/>
            <person name="Quitzke V."/>
            <person name="Fersch J."/>
            <person name="Daniel R."/>
            <person name="Rother M."/>
        </authorList>
    </citation>
    <scope>NUCLEOTIDE SEQUENCE [LARGE SCALE GENOMIC DNA]</scope>
    <source>
        <strain evidence="11">DSM 2067</strain>
    </source>
</reference>
<dbReference type="InterPro" id="IPR002319">
    <property type="entry name" value="Phenylalanyl-tRNA_Synthase"/>
</dbReference>
<feature type="binding site" evidence="6">
    <location>
        <begin position="231"/>
        <end position="233"/>
    </location>
    <ligand>
        <name>substrate</name>
    </ligand>
</feature>
<keyword evidence="1 6" id="KW-0436">Ligase</keyword>
<evidence type="ECO:0000256" key="6">
    <source>
        <dbReference type="HAMAP-Rule" id="MF_01674"/>
    </source>
</evidence>
<dbReference type="EC" id="6.1.1.27" evidence="6"/>
<reference evidence="10 13" key="3">
    <citation type="submission" date="2020-08" db="EMBL/GenBank/DDBJ databases">
        <title>Genomic Encyclopedia of Type Strains, Phase IV (KMG-V): Genome sequencing to study the core and pangenomes of soil and plant-associated prokaryotes.</title>
        <authorList>
            <person name="Whitman W."/>
        </authorList>
    </citation>
    <scope>NUCLEOTIDE SEQUENCE [LARGE SCALE GENOMIC DNA]</scope>
    <source>
        <strain evidence="9 12">C13</strain>
        <strain evidence="10 13">D1</strain>
    </source>
</reference>
<dbReference type="InterPro" id="IPR041590">
    <property type="entry name" value="SepRS_C"/>
</dbReference>
<dbReference type="PROSITE" id="PS50862">
    <property type="entry name" value="AA_TRNA_LIGASE_II"/>
    <property type="match status" value="1"/>
</dbReference>
<dbReference type="Gene3D" id="6.10.250.3340">
    <property type="match status" value="3"/>
</dbReference>
<dbReference type="EMBL" id="JACHED010000002">
    <property type="protein sequence ID" value="MBB6497048.1"/>
    <property type="molecule type" value="Genomic_DNA"/>
</dbReference>
<dbReference type="GO" id="GO:0006412">
    <property type="term" value="P:translation"/>
    <property type="evidence" value="ECO:0007669"/>
    <property type="project" value="UniProtKB-KW"/>
</dbReference>
<organism evidence="8 11">
    <name type="scientific">Methanococcus maripaludis</name>
    <name type="common">Methanococcus deltae</name>
    <dbReference type="NCBI Taxonomy" id="39152"/>
    <lineage>
        <taxon>Archaea</taxon>
        <taxon>Methanobacteriati</taxon>
        <taxon>Methanobacteriota</taxon>
        <taxon>Methanomada group</taxon>
        <taxon>Methanococci</taxon>
        <taxon>Methanococcales</taxon>
        <taxon>Methanococcaceae</taxon>
        <taxon>Methanococcus</taxon>
    </lineage>
</organism>
<dbReference type="KEGG" id="mmad:MMJJ_02890"/>
<dbReference type="SUPFAM" id="SSF55681">
    <property type="entry name" value="Class II aaRS and biotin synthetases"/>
    <property type="match status" value="1"/>
</dbReference>
<evidence type="ECO:0000313" key="8">
    <source>
        <dbReference type="EMBL" id="AVB75706.1"/>
    </source>
</evidence>
<dbReference type="NCBIfam" id="TIGR00470">
    <property type="entry name" value="sepS"/>
    <property type="match status" value="1"/>
</dbReference>
<dbReference type="InterPro" id="IPR005246">
    <property type="entry name" value="O-Pseryl-tRNA(Cys)_ligase"/>
</dbReference>
<protein>
    <recommendedName>
        <fullName evidence="6">O-phosphoserine--tRNA(Cys) ligase</fullName>
        <shortName evidence="6">O-phosphoserine--tRNA ligase</shortName>
        <ecNumber evidence="6">6.1.1.27</ecNumber>
    </recommendedName>
    <alternativeName>
        <fullName evidence="6">Non-canonical O-phosphoseryl-tRNA(Cys) synthetase</fullName>
    </alternativeName>
    <alternativeName>
        <fullName evidence="6">O-phosphoseryl-tRNA(Cys) synthetase</fullName>
        <shortName evidence="6">SepRS</shortName>
    </alternativeName>
</protein>
<dbReference type="Pfam" id="PF01409">
    <property type="entry name" value="tRNA-synt_2d"/>
    <property type="match status" value="1"/>
</dbReference>
<evidence type="ECO:0000313" key="12">
    <source>
        <dbReference type="Proteomes" id="UP000567099"/>
    </source>
</evidence>
<evidence type="ECO:0000256" key="3">
    <source>
        <dbReference type="ARBA" id="ARBA00022840"/>
    </source>
</evidence>